<name>A0A8X6PP25_NEPPI</name>
<keyword evidence="3" id="KW-1185">Reference proteome</keyword>
<dbReference type="EMBL" id="BMAW01071072">
    <property type="protein sequence ID" value="GFT76410.1"/>
    <property type="molecule type" value="Genomic_DNA"/>
</dbReference>
<evidence type="ECO:0000313" key="2">
    <source>
        <dbReference type="EMBL" id="GFT76410.1"/>
    </source>
</evidence>
<feature type="compositionally biased region" description="Basic and acidic residues" evidence="1">
    <location>
        <begin position="1"/>
        <end position="15"/>
    </location>
</feature>
<evidence type="ECO:0000313" key="3">
    <source>
        <dbReference type="Proteomes" id="UP000887013"/>
    </source>
</evidence>
<feature type="compositionally biased region" description="Polar residues" evidence="1">
    <location>
        <begin position="16"/>
        <end position="31"/>
    </location>
</feature>
<protein>
    <submittedName>
        <fullName evidence="2">Uncharacterized protein</fullName>
    </submittedName>
</protein>
<dbReference type="AlphaFoldDB" id="A0A8X6PP25"/>
<sequence length="97" mass="11086">MTSTDLRDNIDRCDQSPDTNGTRYRGSSESHYPSVADVFSQLHKFKRLHFSQNPRSDGTNADHDLATITYGRVIHDRSRQPMKRMALELQPHSINAS</sequence>
<proteinExistence type="predicted"/>
<evidence type="ECO:0000256" key="1">
    <source>
        <dbReference type="SAM" id="MobiDB-lite"/>
    </source>
</evidence>
<dbReference type="Proteomes" id="UP000887013">
    <property type="component" value="Unassembled WGS sequence"/>
</dbReference>
<organism evidence="2 3">
    <name type="scientific">Nephila pilipes</name>
    <name type="common">Giant wood spider</name>
    <name type="synonym">Nephila maculata</name>
    <dbReference type="NCBI Taxonomy" id="299642"/>
    <lineage>
        <taxon>Eukaryota</taxon>
        <taxon>Metazoa</taxon>
        <taxon>Ecdysozoa</taxon>
        <taxon>Arthropoda</taxon>
        <taxon>Chelicerata</taxon>
        <taxon>Arachnida</taxon>
        <taxon>Araneae</taxon>
        <taxon>Araneomorphae</taxon>
        <taxon>Entelegynae</taxon>
        <taxon>Araneoidea</taxon>
        <taxon>Nephilidae</taxon>
        <taxon>Nephila</taxon>
    </lineage>
</organism>
<comment type="caution">
    <text evidence="2">The sequence shown here is derived from an EMBL/GenBank/DDBJ whole genome shotgun (WGS) entry which is preliminary data.</text>
</comment>
<reference evidence="2" key="1">
    <citation type="submission" date="2020-08" db="EMBL/GenBank/DDBJ databases">
        <title>Multicomponent nature underlies the extraordinary mechanical properties of spider dragline silk.</title>
        <authorList>
            <person name="Kono N."/>
            <person name="Nakamura H."/>
            <person name="Mori M."/>
            <person name="Yoshida Y."/>
            <person name="Ohtoshi R."/>
            <person name="Malay A.D."/>
            <person name="Moran D.A.P."/>
            <person name="Tomita M."/>
            <person name="Numata K."/>
            <person name="Arakawa K."/>
        </authorList>
    </citation>
    <scope>NUCLEOTIDE SEQUENCE</scope>
</reference>
<accession>A0A8X6PP25</accession>
<gene>
    <name evidence="2" type="ORF">NPIL_465981</name>
</gene>
<feature type="region of interest" description="Disordered" evidence="1">
    <location>
        <begin position="1"/>
        <end position="31"/>
    </location>
</feature>